<keyword evidence="1" id="KW-0472">Membrane</keyword>
<evidence type="ECO:0000313" key="3">
    <source>
        <dbReference type="Proteomes" id="UP000253792"/>
    </source>
</evidence>
<evidence type="ECO:0008006" key="4">
    <source>
        <dbReference type="Google" id="ProtNLM"/>
    </source>
</evidence>
<accession>A0A369LFZ2</accession>
<protein>
    <recommendedName>
        <fullName evidence="4">DUF2721 domain-containing protein</fullName>
    </recommendedName>
</protein>
<keyword evidence="1" id="KW-0812">Transmembrane</keyword>
<feature type="transmembrane region" description="Helical" evidence="1">
    <location>
        <begin position="102"/>
        <end position="121"/>
    </location>
</feature>
<dbReference type="EMBL" id="PPTP01000001">
    <property type="protein sequence ID" value="RDB57599.1"/>
    <property type="molecule type" value="Genomic_DNA"/>
</dbReference>
<sequence>MRVYAFTYMRIWVDSHRVETKREGMVRMAPFISENIDLVPCMAMAFNAAIATMGFLKMVAWTEHGMSSRMSRYIDRFGKMGIDREILEVYARSYLDESRNALICWIVGLAITMAVGIVIWAHDVGVAVLLTSVVAAAVSIRCIVMAVRDVADIRDVLAEIDLGTPTA</sequence>
<evidence type="ECO:0000313" key="2">
    <source>
        <dbReference type="EMBL" id="RDB57599.1"/>
    </source>
</evidence>
<proteinExistence type="predicted"/>
<feature type="transmembrane region" description="Helical" evidence="1">
    <location>
        <begin position="127"/>
        <end position="147"/>
    </location>
</feature>
<reference evidence="2 3" key="1">
    <citation type="journal article" date="2018" name="Elife">
        <title>Discovery and characterization of a prevalent human gut bacterial enzyme sufficient for the inactivation of a family of plant toxins.</title>
        <authorList>
            <person name="Koppel N."/>
            <person name="Bisanz J.E."/>
            <person name="Pandelia M.E."/>
            <person name="Turnbaugh P.J."/>
            <person name="Balskus E.P."/>
        </authorList>
    </citation>
    <scope>NUCLEOTIDE SEQUENCE [LARGE SCALE GENOMIC DNA]</scope>
    <source>
        <strain evidence="3">anaerobia AP69FAA</strain>
    </source>
</reference>
<dbReference type="Proteomes" id="UP000253792">
    <property type="component" value="Unassembled WGS sequence"/>
</dbReference>
<comment type="caution">
    <text evidence="2">The sequence shown here is derived from an EMBL/GenBank/DDBJ whole genome shotgun (WGS) entry which is preliminary data.</text>
</comment>
<evidence type="ECO:0000256" key="1">
    <source>
        <dbReference type="SAM" id="Phobius"/>
    </source>
</evidence>
<keyword evidence="1" id="KW-1133">Transmembrane helix</keyword>
<organism evidence="2 3">
    <name type="scientific">Senegalimassilia anaerobia</name>
    <dbReference type="NCBI Taxonomy" id="1473216"/>
    <lineage>
        <taxon>Bacteria</taxon>
        <taxon>Bacillati</taxon>
        <taxon>Actinomycetota</taxon>
        <taxon>Coriobacteriia</taxon>
        <taxon>Coriobacteriales</taxon>
        <taxon>Coriobacteriaceae</taxon>
        <taxon>Senegalimassilia</taxon>
    </lineage>
</organism>
<dbReference type="AlphaFoldDB" id="A0A369LFZ2"/>
<keyword evidence="3" id="KW-1185">Reference proteome</keyword>
<gene>
    <name evidence="2" type="ORF">C1880_00940</name>
</gene>
<dbReference type="OrthoDB" id="3199469at2"/>
<name>A0A369LFZ2_9ACTN</name>